<accession>A0A443RSY4</accession>
<evidence type="ECO:0000256" key="1">
    <source>
        <dbReference type="ARBA" id="ARBA00004141"/>
    </source>
</evidence>
<feature type="non-terminal residue" evidence="8">
    <location>
        <position position="172"/>
    </location>
</feature>
<feature type="transmembrane region" description="Helical" evidence="7">
    <location>
        <begin position="148"/>
        <end position="169"/>
    </location>
</feature>
<dbReference type="PANTHER" id="PTHR10332:SF80">
    <property type="entry name" value="EQUILIBRATIVE NUCLEOSIDE TRANSPORTER 2, ISOFORM A"/>
    <property type="match status" value="1"/>
</dbReference>
<comment type="subcellular location">
    <subcellularLocation>
        <location evidence="1">Membrane</location>
        <topology evidence="1">Multi-pass membrane protein</topology>
    </subcellularLocation>
</comment>
<feature type="transmembrane region" description="Helical" evidence="7">
    <location>
        <begin position="118"/>
        <end position="142"/>
    </location>
</feature>
<evidence type="ECO:0000256" key="7">
    <source>
        <dbReference type="SAM" id="Phobius"/>
    </source>
</evidence>
<feature type="transmembrane region" description="Helical" evidence="7">
    <location>
        <begin position="20"/>
        <end position="42"/>
    </location>
</feature>
<evidence type="ECO:0000256" key="3">
    <source>
        <dbReference type="ARBA" id="ARBA00022448"/>
    </source>
</evidence>
<sequence length="172" mass="18867">YFTEYKLNVPGASEEYKKNFLSYFGIAAQLPNIIFSGLNLFVQKGGGSLTLRISVTLIIEVLIFLLTIMLAIMDSTEWPGAFFYITMLSVVILNMANGIYQNCVYGAAANLPMKYSNAVVLGSNVSGTLTSVINIITIAASPNTRTAAIYYFLTALFVLLMCFDTYFALPLC</sequence>
<comment type="similarity">
    <text evidence="2">Belongs to the SLC29A/ENT transporter (TC 2.A.57) family.</text>
</comment>
<gene>
    <name evidence="8" type="ORF">B4U80_08481</name>
</gene>
<dbReference type="OrthoDB" id="1856718at2759"/>
<dbReference type="GO" id="GO:0005337">
    <property type="term" value="F:nucleoside transmembrane transporter activity"/>
    <property type="evidence" value="ECO:0007669"/>
    <property type="project" value="InterPro"/>
</dbReference>
<dbReference type="VEuPathDB" id="VectorBase:LDEU013761"/>
<keyword evidence="3" id="KW-0813">Transport</keyword>
<comment type="caution">
    <text evidence="8">The sequence shown here is derived from an EMBL/GenBank/DDBJ whole genome shotgun (WGS) entry which is preliminary data.</text>
</comment>
<dbReference type="GO" id="GO:0005886">
    <property type="term" value="C:plasma membrane"/>
    <property type="evidence" value="ECO:0007669"/>
    <property type="project" value="TreeGrafter"/>
</dbReference>
<dbReference type="Pfam" id="PF01733">
    <property type="entry name" value="Nucleoside_tran"/>
    <property type="match status" value="1"/>
</dbReference>
<dbReference type="PRINTS" id="PR01130">
    <property type="entry name" value="DERENTRNSPRT"/>
</dbReference>
<keyword evidence="9" id="KW-1185">Reference proteome</keyword>
<evidence type="ECO:0000256" key="2">
    <source>
        <dbReference type="ARBA" id="ARBA00007965"/>
    </source>
</evidence>
<evidence type="ECO:0000313" key="8">
    <source>
        <dbReference type="EMBL" id="RWS18279.1"/>
    </source>
</evidence>
<evidence type="ECO:0000256" key="4">
    <source>
        <dbReference type="ARBA" id="ARBA00022692"/>
    </source>
</evidence>
<reference evidence="8 9" key="1">
    <citation type="journal article" date="2018" name="Gigascience">
        <title>Genomes of trombidid mites reveal novel predicted allergens and laterally-transferred genes associated with secondary metabolism.</title>
        <authorList>
            <person name="Dong X."/>
            <person name="Chaisiri K."/>
            <person name="Xia D."/>
            <person name="Armstrong S.D."/>
            <person name="Fang Y."/>
            <person name="Donnelly M.J."/>
            <person name="Kadowaki T."/>
            <person name="McGarry J.W."/>
            <person name="Darby A.C."/>
            <person name="Makepeace B.L."/>
        </authorList>
    </citation>
    <scope>NUCLEOTIDE SEQUENCE [LARGE SCALE GENOMIC DNA]</scope>
    <source>
        <strain evidence="8">UoL-UT</strain>
    </source>
</reference>
<organism evidence="8 9">
    <name type="scientific">Leptotrombidium deliense</name>
    <dbReference type="NCBI Taxonomy" id="299467"/>
    <lineage>
        <taxon>Eukaryota</taxon>
        <taxon>Metazoa</taxon>
        <taxon>Ecdysozoa</taxon>
        <taxon>Arthropoda</taxon>
        <taxon>Chelicerata</taxon>
        <taxon>Arachnida</taxon>
        <taxon>Acari</taxon>
        <taxon>Acariformes</taxon>
        <taxon>Trombidiformes</taxon>
        <taxon>Prostigmata</taxon>
        <taxon>Anystina</taxon>
        <taxon>Parasitengona</taxon>
        <taxon>Trombiculoidea</taxon>
        <taxon>Trombiculidae</taxon>
        <taxon>Leptotrombidium</taxon>
    </lineage>
</organism>
<dbReference type="EMBL" id="NCKV01042352">
    <property type="protein sequence ID" value="RWS18279.1"/>
    <property type="molecule type" value="Genomic_DNA"/>
</dbReference>
<feature type="non-terminal residue" evidence="8">
    <location>
        <position position="1"/>
    </location>
</feature>
<evidence type="ECO:0000313" key="9">
    <source>
        <dbReference type="Proteomes" id="UP000288716"/>
    </source>
</evidence>
<feature type="transmembrane region" description="Helical" evidence="7">
    <location>
        <begin position="78"/>
        <end position="97"/>
    </location>
</feature>
<keyword evidence="5 7" id="KW-1133">Transmembrane helix</keyword>
<evidence type="ECO:0000256" key="6">
    <source>
        <dbReference type="ARBA" id="ARBA00023136"/>
    </source>
</evidence>
<keyword evidence="4 7" id="KW-0812">Transmembrane</keyword>
<dbReference type="Proteomes" id="UP000288716">
    <property type="component" value="Unassembled WGS sequence"/>
</dbReference>
<keyword evidence="6 7" id="KW-0472">Membrane</keyword>
<protein>
    <submittedName>
        <fullName evidence="8">Equilibrative nucleoside transporter 1-like isoform X2</fullName>
    </submittedName>
</protein>
<dbReference type="AlphaFoldDB" id="A0A443RSY4"/>
<feature type="transmembrane region" description="Helical" evidence="7">
    <location>
        <begin position="49"/>
        <end position="72"/>
    </location>
</feature>
<name>A0A443RSY4_9ACAR</name>
<proteinExistence type="inferred from homology"/>
<dbReference type="InterPro" id="IPR002259">
    <property type="entry name" value="Eqnu_transpt"/>
</dbReference>
<dbReference type="PANTHER" id="PTHR10332">
    <property type="entry name" value="EQUILIBRATIVE NUCLEOSIDE TRANSPORTER"/>
    <property type="match status" value="1"/>
</dbReference>
<evidence type="ECO:0000256" key="5">
    <source>
        <dbReference type="ARBA" id="ARBA00022989"/>
    </source>
</evidence>